<evidence type="ECO:0008006" key="3">
    <source>
        <dbReference type="Google" id="ProtNLM"/>
    </source>
</evidence>
<feature type="region of interest" description="Disordered" evidence="1">
    <location>
        <begin position="287"/>
        <end position="353"/>
    </location>
</feature>
<dbReference type="EMBL" id="LT576035">
    <property type="protein sequence ID" value="SBN39493.1"/>
    <property type="molecule type" value="Genomic_DNA"/>
</dbReference>
<reference evidence="2" key="1">
    <citation type="submission" date="2016-05" db="EMBL/GenBank/DDBJ databases">
        <authorList>
            <person name="Lavstsen T."/>
            <person name="Jespersen J.S."/>
        </authorList>
    </citation>
    <scope>NUCLEOTIDE SEQUENCE</scope>
    <source>
        <strain evidence="2">PFRJS10</strain>
    </source>
</reference>
<evidence type="ECO:0000313" key="2">
    <source>
        <dbReference type="EMBL" id="SBN39493.1"/>
    </source>
</evidence>
<protein>
    <recommendedName>
        <fullName evidence="3">Conjugal transfer protein</fullName>
    </recommendedName>
</protein>
<dbReference type="CDD" id="cd18809">
    <property type="entry name" value="SF1_C_RecD"/>
    <property type="match status" value="1"/>
</dbReference>
<dbReference type="InterPro" id="IPR027417">
    <property type="entry name" value="P-loop_NTPase"/>
</dbReference>
<gene>
    <name evidence="2" type="ORF">PFR_JS10_1850</name>
</gene>
<name>A0A2C7ZEA3_9ACTN</name>
<accession>A0A2C7ZEA3</accession>
<dbReference type="AlphaFoldDB" id="A0A2C7ZEA3"/>
<dbReference type="SUPFAM" id="SSF52540">
    <property type="entry name" value="P-loop containing nucleoside triphosphate hydrolases"/>
    <property type="match status" value="1"/>
</dbReference>
<organism evidence="2">
    <name type="scientific">Propionibacterium freudenreichii</name>
    <dbReference type="NCBI Taxonomy" id="1744"/>
    <lineage>
        <taxon>Bacteria</taxon>
        <taxon>Bacillati</taxon>
        <taxon>Actinomycetota</taxon>
        <taxon>Actinomycetes</taxon>
        <taxon>Propionibacteriales</taxon>
        <taxon>Propionibacteriaceae</taxon>
        <taxon>Propionibacterium</taxon>
    </lineage>
</organism>
<sequence length="353" mass="38290">MRLGHLGYAITAHRAQGVTTDTAHVIATATTTRENFYVAMTRGADGNYAYVVLDRPDDSHGVPHPSDNPDATARSVLYGVIQHIGAELSAHEAITAEQERWSNIGQLAAEYETIAQAAQHDRWAGLFAVAGLTVEQVDAVLDSDAYPALSAELRHAEANHHNLDTLPPRLIAARGLDDADDIASVIHARIARATTRPAGSGRTRKPPRLIAGLLPYAEGPMADDMRQALDERHELIEARAEAVLAGALADKALWTAQLGPEPKDLNQGKAWRRAAVVVAAYRDRYQVTDDQTPLGPPPQNTRQKIDRASSDQWPPRASSSRRRSPGRKSTAPAPKPHGGNSTPAHRRRRPGTR</sequence>
<evidence type="ECO:0000256" key="1">
    <source>
        <dbReference type="SAM" id="MobiDB-lite"/>
    </source>
</evidence>
<proteinExistence type="predicted"/>
<feature type="compositionally biased region" description="Basic residues" evidence="1">
    <location>
        <begin position="344"/>
        <end position="353"/>
    </location>
</feature>
<dbReference type="RefSeq" id="WP_053085382.1">
    <property type="nucleotide sequence ID" value="NZ_RIJI01000026.1"/>
</dbReference>